<keyword evidence="4 6" id="KW-1133">Transmembrane helix</keyword>
<dbReference type="PANTHER" id="PTHR33529:SF2">
    <property type="entry name" value="LIPOPOLYSACCHARIDE EXPORT SYSTEM PERMEASE PROTEIN LPTG"/>
    <property type="match status" value="1"/>
</dbReference>
<protein>
    <submittedName>
        <fullName evidence="7">LptF/LptG family permease</fullName>
    </submittedName>
</protein>
<reference evidence="7 8" key="1">
    <citation type="submission" date="2020-01" db="EMBL/GenBank/DDBJ databases">
        <title>Genome sequencing of strain KACC 21507.</title>
        <authorList>
            <person name="Heo J."/>
            <person name="Kim S.-J."/>
            <person name="Kim J.-S."/>
            <person name="Hong S.-B."/>
            <person name="Kwon S.-W."/>
        </authorList>
    </citation>
    <scope>NUCLEOTIDE SEQUENCE [LARGE SCALE GENOMIC DNA]</scope>
    <source>
        <strain evidence="7 8">KACC 21507</strain>
    </source>
</reference>
<sequence length="362" mass="40094">MILYKHHVLTKAFVKPLLGRILLCCGVLTALLEVLALLDEASDILGRHLGIQGILKFLIYHLPALATEIMPLSVMIGALFTLLQMALSNEIAVMRASGLSTFEMYKYLLPAPIIVGILTTIVQFWVVPPCEQALNTWWNVTDIAGDDIPNLWFRDQKNIVRVEQITKGGEILKEVTFYQRNPKTGILSKTIYYHQLLRQDGIWVASEKGLSTFVDQSQNSAQVVSYEGKIPLLATPKQIMNMTLKDAYYTPGQIWRAITHKSPSSLPPSNYLMAFFSAIFLPVEMAVMLLIAFPVTYIPPRAGLRNPLPVYVMAAGLGIVILQGMISALGNAGSLPIFIAVSAGPVIATLFSLAWILRLEER</sequence>
<accession>A0A6P1NIV2</accession>
<organism evidence="7 8">
    <name type="scientific">Aristophania vespae</name>
    <dbReference type="NCBI Taxonomy" id="2697033"/>
    <lineage>
        <taxon>Bacteria</taxon>
        <taxon>Pseudomonadati</taxon>
        <taxon>Pseudomonadota</taxon>
        <taxon>Alphaproteobacteria</taxon>
        <taxon>Acetobacterales</taxon>
        <taxon>Acetobacteraceae</taxon>
        <taxon>Aristophania</taxon>
    </lineage>
</organism>
<dbReference type="RefSeq" id="WP_160618668.1">
    <property type="nucleotide sequence ID" value="NZ_CP047652.1"/>
</dbReference>
<name>A0A6P1NIV2_9PROT</name>
<keyword evidence="5 6" id="KW-0472">Membrane</keyword>
<keyword evidence="8" id="KW-1185">Reference proteome</keyword>
<evidence type="ECO:0000313" key="8">
    <source>
        <dbReference type="Proteomes" id="UP000463975"/>
    </source>
</evidence>
<dbReference type="GO" id="GO:0043190">
    <property type="term" value="C:ATP-binding cassette (ABC) transporter complex"/>
    <property type="evidence" value="ECO:0007669"/>
    <property type="project" value="TreeGrafter"/>
</dbReference>
<keyword evidence="2" id="KW-1003">Cell membrane</keyword>
<dbReference type="Pfam" id="PF03739">
    <property type="entry name" value="LptF_LptG"/>
    <property type="match status" value="1"/>
</dbReference>
<dbReference type="Proteomes" id="UP000463975">
    <property type="component" value="Chromosome"/>
</dbReference>
<evidence type="ECO:0000256" key="5">
    <source>
        <dbReference type="ARBA" id="ARBA00023136"/>
    </source>
</evidence>
<evidence type="ECO:0000313" key="7">
    <source>
        <dbReference type="EMBL" id="QHI95592.1"/>
    </source>
</evidence>
<dbReference type="KEGG" id="bomb:GT348_04315"/>
<feature type="transmembrane region" description="Helical" evidence="6">
    <location>
        <begin position="21"/>
        <end position="38"/>
    </location>
</feature>
<dbReference type="InterPro" id="IPR005495">
    <property type="entry name" value="LptG/LptF_permease"/>
</dbReference>
<feature type="transmembrane region" description="Helical" evidence="6">
    <location>
        <begin position="58"/>
        <end position="83"/>
    </location>
</feature>
<evidence type="ECO:0000256" key="1">
    <source>
        <dbReference type="ARBA" id="ARBA00004651"/>
    </source>
</evidence>
<feature type="transmembrane region" description="Helical" evidence="6">
    <location>
        <begin position="310"/>
        <end position="329"/>
    </location>
</feature>
<dbReference type="PANTHER" id="PTHR33529">
    <property type="entry name" value="SLR0882 PROTEIN-RELATED"/>
    <property type="match status" value="1"/>
</dbReference>
<evidence type="ECO:0000256" key="4">
    <source>
        <dbReference type="ARBA" id="ARBA00022989"/>
    </source>
</evidence>
<dbReference type="GO" id="GO:0015920">
    <property type="term" value="P:lipopolysaccharide transport"/>
    <property type="evidence" value="ECO:0007669"/>
    <property type="project" value="TreeGrafter"/>
</dbReference>
<proteinExistence type="predicted"/>
<comment type="subcellular location">
    <subcellularLocation>
        <location evidence="1">Cell membrane</location>
        <topology evidence="1">Multi-pass membrane protein</topology>
    </subcellularLocation>
</comment>
<dbReference type="EMBL" id="CP047652">
    <property type="protein sequence ID" value="QHI95592.1"/>
    <property type="molecule type" value="Genomic_DNA"/>
</dbReference>
<evidence type="ECO:0000256" key="2">
    <source>
        <dbReference type="ARBA" id="ARBA00022475"/>
    </source>
</evidence>
<gene>
    <name evidence="7" type="ORF">GT348_04315</name>
</gene>
<keyword evidence="3 6" id="KW-0812">Transmembrane</keyword>
<dbReference type="AlphaFoldDB" id="A0A6P1NIV2"/>
<feature type="transmembrane region" description="Helical" evidence="6">
    <location>
        <begin position="335"/>
        <end position="357"/>
    </location>
</feature>
<feature type="transmembrane region" description="Helical" evidence="6">
    <location>
        <begin position="104"/>
        <end position="126"/>
    </location>
</feature>
<evidence type="ECO:0000256" key="3">
    <source>
        <dbReference type="ARBA" id="ARBA00022692"/>
    </source>
</evidence>
<feature type="transmembrane region" description="Helical" evidence="6">
    <location>
        <begin position="271"/>
        <end position="298"/>
    </location>
</feature>
<evidence type="ECO:0000256" key="6">
    <source>
        <dbReference type="SAM" id="Phobius"/>
    </source>
</evidence>